<dbReference type="PANTHER" id="PTHR30246:SF1">
    <property type="entry name" value="2-DEHYDRO-3-DEOXY-6-PHOSPHOGALACTONATE ALDOLASE-RELATED"/>
    <property type="match status" value="1"/>
</dbReference>
<comment type="subunit">
    <text evidence="4">Homotrimer.</text>
</comment>
<accession>A0ABU7KEL0</accession>
<dbReference type="SUPFAM" id="SSF51569">
    <property type="entry name" value="Aldolase"/>
    <property type="match status" value="1"/>
</dbReference>
<dbReference type="InterPro" id="IPR013785">
    <property type="entry name" value="Aldolase_TIM"/>
</dbReference>
<evidence type="ECO:0000313" key="9">
    <source>
        <dbReference type="Proteomes" id="UP001356095"/>
    </source>
</evidence>
<keyword evidence="6 8" id="KW-0456">Lyase</keyword>
<dbReference type="PANTHER" id="PTHR30246">
    <property type="entry name" value="2-KETO-3-DEOXY-6-PHOSPHOGLUCONATE ALDOLASE"/>
    <property type="match status" value="1"/>
</dbReference>
<evidence type="ECO:0000256" key="2">
    <source>
        <dbReference type="ARBA" id="ARBA00004736"/>
    </source>
</evidence>
<comment type="similarity">
    <text evidence="3">Belongs to the KHG/KDPG aldolase family.</text>
</comment>
<dbReference type="CDD" id="cd00452">
    <property type="entry name" value="KDPG_aldolase"/>
    <property type="match status" value="1"/>
</dbReference>
<comment type="catalytic activity">
    <reaction evidence="1">
        <text>2-dehydro-3-deoxy-6-phospho-D-gluconate = D-glyceraldehyde 3-phosphate + pyruvate</text>
        <dbReference type="Rhea" id="RHEA:17089"/>
        <dbReference type="ChEBI" id="CHEBI:15361"/>
        <dbReference type="ChEBI" id="CHEBI:57569"/>
        <dbReference type="ChEBI" id="CHEBI:59776"/>
        <dbReference type="EC" id="4.1.2.14"/>
    </reaction>
</comment>
<keyword evidence="7" id="KW-0119">Carbohydrate metabolism</keyword>
<sequence>MTRTDAVLGRSPVIPVVTVDDPGLAVPLAEALLAGGVGVVEITLRTPGALSAVRAVARGVPGMLVGVGTVLTPRQADAAVEAGADFLVTPGTTPGLLRHLARSGIAALPGVATVSEVLAAREEGFLAQKAFPATALGPGFLTAVAGPVPDVVFCPTGGITADSAPDYLAAPNAACVGGSWLTPQDAVRDGDWERITRLAAEAVTLR</sequence>
<dbReference type="GO" id="GO:0008700">
    <property type="term" value="F:(R,S)-4-hydroxy-2-oxoglutarate aldolase activity"/>
    <property type="evidence" value="ECO:0007669"/>
    <property type="project" value="UniProtKB-EC"/>
</dbReference>
<reference evidence="8 9" key="1">
    <citation type="submission" date="2023-08" db="EMBL/GenBank/DDBJ databases">
        <authorList>
            <person name="Girao M."/>
            <person name="Carvalho M.F."/>
        </authorList>
    </citation>
    <scope>NUCLEOTIDE SEQUENCE [LARGE SCALE GENOMIC DNA]</scope>
    <source>
        <strain evidence="8 9">CT-R113</strain>
    </source>
</reference>
<protein>
    <recommendedName>
        <fullName evidence="5">2-dehydro-3-deoxy-phosphogluconate aldolase</fullName>
        <ecNumber evidence="5">4.1.2.14</ecNumber>
    </recommendedName>
</protein>
<gene>
    <name evidence="8" type="primary">eda</name>
    <name evidence="8" type="ORF">Q8791_25875</name>
</gene>
<evidence type="ECO:0000313" key="8">
    <source>
        <dbReference type="EMBL" id="MEE2040652.1"/>
    </source>
</evidence>
<evidence type="ECO:0000256" key="4">
    <source>
        <dbReference type="ARBA" id="ARBA00011233"/>
    </source>
</evidence>
<keyword evidence="9" id="KW-1185">Reference proteome</keyword>
<comment type="pathway">
    <text evidence="2">Carbohydrate acid metabolism; 2-dehydro-3-deoxy-D-gluconate degradation; D-glyceraldehyde 3-phosphate and pyruvate from 2-dehydro-3-deoxy-D-gluconate: step 2/2.</text>
</comment>
<dbReference type="PROSITE" id="PS00159">
    <property type="entry name" value="ALDOLASE_KDPG_KHG_1"/>
    <property type="match status" value="1"/>
</dbReference>
<dbReference type="RefSeq" id="WP_330094415.1">
    <property type="nucleotide sequence ID" value="NZ_JAUZMY010000032.1"/>
</dbReference>
<dbReference type="EMBL" id="JAUZMY010000032">
    <property type="protein sequence ID" value="MEE2040652.1"/>
    <property type="molecule type" value="Genomic_DNA"/>
</dbReference>
<evidence type="ECO:0000256" key="3">
    <source>
        <dbReference type="ARBA" id="ARBA00006906"/>
    </source>
</evidence>
<name>A0ABU7KEL0_9ACTN</name>
<evidence type="ECO:0000256" key="7">
    <source>
        <dbReference type="ARBA" id="ARBA00023277"/>
    </source>
</evidence>
<dbReference type="EC" id="4.1.2.14" evidence="5"/>
<dbReference type="InterPro" id="IPR031337">
    <property type="entry name" value="KDPG/KHG_AS_1"/>
</dbReference>
<evidence type="ECO:0000256" key="5">
    <source>
        <dbReference type="ARBA" id="ARBA00013063"/>
    </source>
</evidence>
<dbReference type="InterPro" id="IPR000887">
    <property type="entry name" value="Aldlse_KDPG_KHG"/>
</dbReference>
<dbReference type="GO" id="GO:0008675">
    <property type="term" value="F:2-dehydro-3-deoxy-phosphogluconate aldolase activity"/>
    <property type="evidence" value="ECO:0007669"/>
    <property type="project" value="UniProtKB-EC"/>
</dbReference>
<dbReference type="Pfam" id="PF01081">
    <property type="entry name" value="Aldolase"/>
    <property type="match status" value="1"/>
</dbReference>
<evidence type="ECO:0000256" key="1">
    <source>
        <dbReference type="ARBA" id="ARBA00000654"/>
    </source>
</evidence>
<proteinExistence type="inferred from homology"/>
<comment type="caution">
    <text evidence="8">The sequence shown here is derived from an EMBL/GenBank/DDBJ whole genome shotgun (WGS) entry which is preliminary data.</text>
</comment>
<dbReference type="NCBIfam" id="TIGR01182">
    <property type="entry name" value="eda"/>
    <property type="match status" value="1"/>
</dbReference>
<dbReference type="Gene3D" id="3.20.20.70">
    <property type="entry name" value="Aldolase class I"/>
    <property type="match status" value="1"/>
</dbReference>
<organism evidence="8 9">
    <name type="scientific">Nocardiopsis codii</name>
    <dbReference type="NCBI Taxonomy" id="3065942"/>
    <lineage>
        <taxon>Bacteria</taxon>
        <taxon>Bacillati</taxon>
        <taxon>Actinomycetota</taxon>
        <taxon>Actinomycetes</taxon>
        <taxon>Streptosporangiales</taxon>
        <taxon>Nocardiopsidaceae</taxon>
        <taxon>Nocardiopsis</taxon>
    </lineage>
</organism>
<dbReference type="Proteomes" id="UP001356095">
    <property type="component" value="Unassembled WGS sequence"/>
</dbReference>
<evidence type="ECO:0000256" key="6">
    <source>
        <dbReference type="ARBA" id="ARBA00023239"/>
    </source>
</evidence>